<comment type="caution">
    <text evidence="2">The sequence shown here is derived from an EMBL/GenBank/DDBJ whole genome shotgun (WGS) entry which is preliminary data.</text>
</comment>
<proteinExistence type="predicted"/>
<dbReference type="PROSITE" id="PS50005">
    <property type="entry name" value="TPR"/>
    <property type="match status" value="1"/>
</dbReference>
<reference evidence="2 3" key="1">
    <citation type="submission" date="2024-09" db="EMBL/GenBank/DDBJ databases">
        <authorList>
            <person name="D'Angelo T."/>
        </authorList>
    </citation>
    <scope>NUCLEOTIDE SEQUENCE [LARGE SCALE GENOMIC DNA]</scope>
    <source>
        <strain evidence="2">SAG AM-320-E07</strain>
    </source>
</reference>
<dbReference type="SUPFAM" id="SSF48452">
    <property type="entry name" value="TPR-like"/>
    <property type="match status" value="1"/>
</dbReference>
<evidence type="ECO:0000313" key="2">
    <source>
        <dbReference type="EMBL" id="MFC1572126.1"/>
    </source>
</evidence>
<dbReference type="EMBL" id="JBHPKH010000004">
    <property type="protein sequence ID" value="MFC1572126.1"/>
    <property type="molecule type" value="Genomic_DNA"/>
</dbReference>
<organism evidence="2 3">
    <name type="scientific">Eiseniibacteriota bacterium</name>
    <dbReference type="NCBI Taxonomy" id="2212470"/>
    <lineage>
        <taxon>Bacteria</taxon>
        <taxon>Candidatus Eiseniibacteriota</taxon>
    </lineage>
</organism>
<feature type="repeat" description="TPR" evidence="1">
    <location>
        <begin position="268"/>
        <end position="301"/>
    </location>
</feature>
<evidence type="ECO:0000256" key="1">
    <source>
        <dbReference type="PROSITE-ProRule" id="PRU00339"/>
    </source>
</evidence>
<keyword evidence="1" id="KW-0802">TPR repeat</keyword>
<dbReference type="Proteomes" id="UP001593833">
    <property type="component" value="Unassembled WGS sequence"/>
</dbReference>
<evidence type="ECO:0000313" key="3">
    <source>
        <dbReference type="Proteomes" id="UP001593833"/>
    </source>
</evidence>
<protein>
    <recommendedName>
        <fullName evidence="4">Thioredoxin domain-containing protein</fullName>
    </recommendedName>
</protein>
<dbReference type="InterPro" id="IPR011990">
    <property type="entry name" value="TPR-like_helical_dom_sf"/>
</dbReference>
<gene>
    <name evidence="2" type="ORF">ACFL6M_00860</name>
</gene>
<name>A0ABV6YIF6_UNCEI</name>
<dbReference type="InterPro" id="IPR019734">
    <property type="entry name" value="TPR_rpt"/>
</dbReference>
<dbReference type="SUPFAM" id="SSF52833">
    <property type="entry name" value="Thioredoxin-like"/>
    <property type="match status" value="1"/>
</dbReference>
<dbReference type="InterPro" id="IPR036249">
    <property type="entry name" value="Thioredoxin-like_sf"/>
</dbReference>
<dbReference type="Gene3D" id="1.25.40.10">
    <property type="entry name" value="Tetratricopeptide repeat domain"/>
    <property type="match status" value="1"/>
</dbReference>
<keyword evidence="3" id="KW-1185">Reference proteome</keyword>
<accession>A0ABV6YIF6</accession>
<evidence type="ECO:0008006" key="4">
    <source>
        <dbReference type="Google" id="ProtNLM"/>
    </source>
</evidence>
<sequence>MYKVQGDTVTGKPMVDRFGVRAYPTFVALNAQGELLHSWLGYGQPEPWVKRMQEIKADPISVDARKSRHDATPTFRDALVLGQVALGGSDYVEAERRFQEASDLDPEAAGEENVPIQLFRAAYFGAGTGDVTIEHAVEVATGLLESPDVKPAHVLEVTERLARAVDKIGTEMLVPFLQMAHPQIEPLEDEDLQSRREKFLIEYALFAESDTEKAVRMKKGTLPDGWESDPDELNGFAWWCFERKVNLEEAEALAQNGVDLTPPGSSQANVIDTLAQIVYLRGDQQRATELIRQALEMDPENEYLKEQIKKFTGVSESHM</sequence>